<dbReference type="AlphaFoldDB" id="A0A9P6VN88"/>
<evidence type="ECO:0000256" key="1">
    <source>
        <dbReference type="SAM" id="MobiDB-lite"/>
    </source>
</evidence>
<feature type="region of interest" description="Disordered" evidence="1">
    <location>
        <begin position="1"/>
        <end position="48"/>
    </location>
</feature>
<name>A0A9P6VN88_9HELO</name>
<keyword evidence="2" id="KW-0808">Transferase</keyword>
<dbReference type="Proteomes" id="UP000785200">
    <property type="component" value="Unassembled WGS sequence"/>
</dbReference>
<evidence type="ECO:0000313" key="2">
    <source>
        <dbReference type="EMBL" id="KAG0651516.1"/>
    </source>
</evidence>
<sequence>MSNNESNTNDTMDAEPGRNGETGAIDTRHAEGCDQPQGPDALEVVNGDHDLNSTSIEGVELTAKENNSEAVLAGARDPRIGLSGVTEVHITNEDMGESVEQPTESPSNTLSPSESHSASLKTTITEEARAEDQGGNEDTSSTGMAGHSVESSELYQIPTGASPHGELEEQHVSAGSMPPPLLPNPSSETASIATTSSISNATLEVDADIEQDRLDLQHQMVKIMLDGRLLLAPIKPDVQSVLDIGTGTGIWAIEFATKYPSASVIGTDLSPIQPELYNALPSFLELCITVFSVPPNCQFEVDDAEDDWMFTNPFDFVHMRGMMTCFRDPRDIIAKAYEALKPGGYLEMVDSVFPMHCQDDTLEGTALDIFGKACVEAGKVMGREWTNGVHYKRWMEELGFEDVKEKIFQVPTSPWPKGKKQKELGMWWQADLLDALGGSLSVFTRGLGWERAEVERLLVDVRKDIKNRGVHAYMPIHVVYGRRPKQPMDSEIAHNSS</sequence>
<dbReference type="CDD" id="cd02440">
    <property type="entry name" value="AdoMet_MTases"/>
    <property type="match status" value="1"/>
</dbReference>
<protein>
    <submittedName>
        <fullName evidence="2">Methyltransferase tdiE</fullName>
    </submittedName>
</protein>
<proteinExistence type="predicted"/>
<accession>A0A9P6VN88</accession>
<evidence type="ECO:0000313" key="3">
    <source>
        <dbReference type="Proteomes" id="UP000785200"/>
    </source>
</evidence>
<comment type="caution">
    <text evidence="2">The sequence shown here is derived from an EMBL/GenBank/DDBJ whole genome shotgun (WGS) entry which is preliminary data.</text>
</comment>
<feature type="region of interest" description="Disordered" evidence="1">
    <location>
        <begin position="88"/>
        <end position="193"/>
    </location>
</feature>
<feature type="compositionally biased region" description="Polar residues" evidence="1">
    <location>
        <begin position="1"/>
        <end position="11"/>
    </location>
</feature>
<dbReference type="SUPFAM" id="SSF53335">
    <property type="entry name" value="S-adenosyl-L-methionine-dependent methyltransferases"/>
    <property type="match status" value="1"/>
</dbReference>
<gene>
    <name evidence="2" type="ORF">D0Z07_1956</name>
</gene>
<dbReference type="PANTHER" id="PTHR43591:SF102">
    <property type="entry name" value="S-ADENOSYL-L-METHIONINE-DEPENDENT METHYLTRANSFERASE"/>
    <property type="match status" value="1"/>
</dbReference>
<dbReference type="GO" id="GO:0032259">
    <property type="term" value="P:methylation"/>
    <property type="evidence" value="ECO:0007669"/>
    <property type="project" value="UniProtKB-KW"/>
</dbReference>
<dbReference type="OrthoDB" id="2013972at2759"/>
<keyword evidence="2" id="KW-0489">Methyltransferase</keyword>
<organism evidence="2 3">
    <name type="scientific">Hyphodiscus hymeniophilus</name>
    <dbReference type="NCBI Taxonomy" id="353542"/>
    <lineage>
        <taxon>Eukaryota</taxon>
        <taxon>Fungi</taxon>
        <taxon>Dikarya</taxon>
        <taxon>Ascomycota</taxon>
        <taxon>Pezizomycotina</taxon>
        <taxon>Leotiomycetes</taxon>
        <taxon>Helotiales</taxon>
        <taxon>Hyphodiscaceae</taxon>
        <taxon>Hyphodiscus</taxon>
    </lineage>
</organism>
<feature type="compositionally biased region" description="Low complexity" evidence="1">
    <location>
        <begin position="184"/>
        <end position="193"/>
    </location>
</feature>
<dbReference type="GO" id="GO:0008168">
    <property type="term" value="F:methyltransferase activity"/>
    <property type="evidence" value="ECO:0007669"/>
    <property type="project" value="UniProtKB-KW"/>
</dbReference>
<dbReference type="PANTHER" id="PTHR43591">
    <property type="entry name" value="METHYLTRANSFERASE"/>
    <property type="match status" value="1"/>
</dbReference>
<dbReference type="EMBL" id="VNKQ01000004">
    <property type="protein sequence ID" value="KAG0651516.1"/>
    <property type="molecule type" value="Genomic_DNA"/>
</dbReference>
<reference evidence="2" key="1">
    <citation type="submission" date="2019-07" db="EMBL/GenBank/DDBJ databases">
        <title>Hyphodiscus hymeniophilus genome sequencing and assembly.</title>
        <authorList>
            <person name="Kramer G."/>
            <person name="Nodwell J."/>
        </authorList>
    </citation>
    <scope>NUCLEOTIDE SEQUENCE</scope>
    <source>
        <strain evidence="2">ATCC 34498</strain>
    </source>
</reference>
<dbReference type="Gene3D" id="3.40.50.150">
    <property type="entry name" value="Vaccinia Virus protein VP39"/>
    <property type="match status" value="1"/>
</dbReference>
<dbReference type="Pfam" id="PF13489">
    <property type="entry name" value="Methyltransf_23"/>
    <property type="match status" value="1"/>
</dbReference>
<keyword evidence="3" id="KW-1185">Reference proteome</keyword>
<dbReference type="InterPro" id="IPR029063">
    <property type="entry name" value="SAM-dependent_MTases_sf"/>
</dbReference>
<feature type="compositionally biased region" description="Polar residues" evidence="1">
    <location>
        <begin position="136"/>
        <end position="154"/>
    </location>
</feature>
<feature type="compositionally biased region" description="Polar residues" evidence="1">
    <location>
        <begin position="100"/>
        <end position="123"/>
    </location>
</feature>